<dbReference type="STRING" id="204536.SULAZ_0347"/>
<dbReference type="Gene3D" id="3.90.1150.10">
    <property type="entry name" value="Aspartate Aminotransferase, domain 1"/>
    <property type="match status" value="1"/>
</dbReference>
<dbReference type="CDD" id="cd00616">
    <property type="entry name" value="AHBA_syn"/>
    <property type="match status" value="1"/>
</dbReference>
<dbReference type="Gene3D" id="3.40.640.10">
    <property type="entry name" value="Type I PLP-dependent aspartate aminotransferase-like (Major domain)"/>
    <property type="match status" value="1"/>
</dbReference>
<dbReference type="InterPro" id="IPR000653">
    <property type="entry name" value="DegT/StrS_aminotransferase"/>
</dbReference>
<dbReference type="PANTHER" id="PTHR30244:SF36">
    <property type="entry name" value="3-OXO-GLUCOSE-6-PHOSPHATE:GLUTAMATE AMINOTRANSFERASE"/>
    <property type="match status" value="1"/>
</dbReference>
<dbReference type="InterPro" id="IPR015422">
    <property type="entry name" value="PyrdxlP-dep_Trfase_small"/>
</dbReference>
<evidence type="ECO:0000256" key="1">
    <source>
        <dbReference type="ARBA" id="ARBA00022898"/>
    </source>
</evidence>
<accession>C1DTA4</accession>
<reference evidence="4 5" key="1">
    <citation type="journal article" date="2009" name="J. Bacteriol.">
        <title>Complete and draft genome sequences of six members of the Aquificales.</title>
        <authorList>
            <person name="Reysenbach A.L."/>
            <person name="Hamamura N."/>
            <person name="Podar M."/>
            <person name="Griffiths E."/>
            <person name="Ferreira S."/>
            <person name="Hochstein R."/>
            <person name="Heidelberg J."/>
            <person name="Johnson J."/>
            <person name="Mead D."/>
            <person name="Pohorille A."/>
            <person name="Sarmiento M."/>
            <person name="Schweighofer K."/>
            <person name="Seshadri R."/>
            <person name="Voytek M.A."/>
        </authorList>
    </citation>
    <scope>NUCLEOTIDE SEQUENCE [LARGE SCALE GENOMIC DNA]</scope>
    <source>
        <strain evidence="5">Az-Fu1 / DSM 15241 / OCM 825</strain>
    </source>
</reference>
<evidence type="ECO:0000256" key="3">
    <source>
        <dbReference type="RuleBase" id="RU004508"/>
    </source>
</evidence>
<evidence type="ECO:0000313" key="4">
    <source>
        <dbReference type="EMBL" id="ACN98368.1"/>
    </source>
</evidence>
<dbReference type="Proteomes" id="UP000001369">
    <property type="component" value="Chromosome"/>
</dbReference>
<protein>
    <submittedName>
        <fullName evidence="4">Pleiotropic regulatory protein</fullName>
    </submittedName>
</protein>
<dbReference type="PANTHER" id="PTHR30244">
    <property type="entry name" value="TRANSAMINASE"/>
    <property type="match status" value="1"/>
</dbReference>
<comment type="similarity">
    <text evidence="2 3">Belongs to the DegT/DnrJ/EryC1 family.</text>
</comment>
<gene>
    <name evidence="4" type="ordered locus">SULAZ_0347</name>
</gene>
<dbReference type="GO" id="GO:0000271">
    <property type="term" value="P:polysaccharide biosynthetic process"/>
    <property type="evidence" value="ECO:0007669"/>
    <property type="project" value="TreeGrafter"/>
</dbReference>
<dbReference type="InterPro" id="IPR015421">
    <property type="entry name" value="PyrdxlP-dep_Trfase_major"/>
</dbReference>
<sequence>MRNILIDLNILLDYYEEKRRKKFPYSVEAFDYLKYKDFAFVSSSSLDNFVFLKYKYISDAYPDMKRQHKIKIVNNFLKEILSFFKLAKTPTYIEKDWDDIEDSLLRSSAKAINGLILTRDENLLNEYPDITISPKEFVEKYVKENKKTNIPMLDLTRETYYMYPKIEENIDKVINKSNFILGDEVKKLEEKVANYIGTKYAVGVSSGTDALVLALRALAIIRKKQEYWNKDDLIITTPFTFTATGDSILRSGATPLFVDIDLENYTIDTQLIKKALDKYCSRVKGIVPVHLYGHPCNMDEIMDIAREYNLFVVEDCAQSFGAKWDGKMTGSFGDVGCFSFFPSKNLGGFGDGGMITTKDEEIAEVIRMLLKHGGKDKYNVDHIGYNARLDTIQAAVLLAKMEYIDEFTERRRKIANIYNNHLKGLNWLKTPSEHPRAYHVYHQYTVRLIEKDRNQLQKYLKENGIDSMVYYPVPLHKMKVFVNNGMEIFESLKNSELASKSVLSLPIEPLMEEDKIKKVIEKIFEWDL</sequence>
<dbReference type="KEGG" id="saf:SULAZ_0347"/>
<dbReference type="InterPro" id="IPR015424">
    <property type="entry name" value="PyrdxlP-dep_Trfase"/>
</dbReference>
<keyword evidence="1 3" id="KW-0663">Pyridoxal phosphate</keyword>
<evidence type="ECO:0000313" key="5">
    <source>
        <dbReference type="Proteomes" id="UP000001369"/>
    </source>
</evidence>
<dbReference type="HOGENOM" id="CLU_033332_6_1_0"/>
<dbReference type="Pfam" id="PF01041">
    <property type="entry name" value="DegT_DnrJ_EryC1"/>
    <property type="match status" value="1"/>
</dbReference>
<dbReference type="eggNOG" id="COG0399">
    <property type="taxonomic scope" value="Bacteria"/>
</dbReference>
<organism evidence="4 5">
    <name type="scientific">Sulfurihydrogenibium azorense (strain DSM 15241 / OCM 825 / Az-Fu1)</name>
    <dbReference type="NCBI Taxonomy" id="204536"/>
    <lineage>
        <taxon>Bacteria</taxon>
        <taxon>Pseudomonadati</taxon>
        <taxon>Aquificota</taxon>
        <taxon>Aquificia</taxon>
        <taxon>Aquificales</taxon>
        <taxon>Hydrogenothermaceae</taxon>
        <taxon>Sulfurihydrogenibium</taxon>
    </lineage>
</organism>
<name>C1DTA4_SULAA</name>
<dbReference type="EMBL" id="CP001229">
    <property type="protein sequence ID" value="ACN98368.1"/>
    <property type="molecule type" value="Genomic_DNA"/>
</dbReference>
<dbReference type="SUPFAM" id="SSF53383">
    <property type="entry name" value="PLP-dependent transferases"/>
    <property type="match status" value="1"/>
</dbReference>
<proteinExistence type="inferred from homology"/>
<dbReference type="GO" id="GO:0030170">
    <property type="term" value="F:pyridoxal phosphate binding"/>
    <property type="evidence" value="ECO:0007669"/>
    <property type="project" value="TreeGrafter"/>
</dbReference>
<keyword evidence="5" id="KW-1185">Reference proteome</keyword>
<dbReference type="GO" id="GO:0008483">
    <property type="term" value="F:transaminase activity"/>
    <property type="evidence" value="ECO:0007669"/>
    <property type="project" value="TreeGrafter"/>
</dbReference>
<dbReference type="RefSeq" id="WP_012673693.1">
    <property type="nucleotide sequence ID" value="NC_012438.1"/>
</dbReference>
<dbReference type="AlphaFoldDB" id="C1DTA4"/>
<evidence type="ECO:0000256" key="2">
    <source>
        <dbReference type="ARBA" id="ARBA00037999"/>
    </source>
</evidence>